<dbReference type="InterPro" id="IPR020904">
    <property type="entry name" value="Sc_DH/Rdtase_CS"/>
</dbReference>
<organism evidence="5 6">
    <name type="scientific">Thielaviopsis punctulata</name>
    <dbReference type="NCBI Taxonomy" id="72032"/>
    <lineage>
        <taxon>Eukaryota</taxon>
        <taxon>Fungi</taxon>
        <taxon>Dikarya</taxon>
        <taxon>Ascomycota</taxon>
        <taxon>Pezizomycotina</taxon>
        <taxon>Sordariomycetes</taxon>
        <taxon>Hypocreomycetidae</taxon>
        <taxon>Microascales</taxon>
        <taxon>Ceratocystidaceae</taxon>
        <taxon>Thielaviopsis</taxon>
    </lineage>
</organism>
<gene>
    <name evidence="5" type="ORF">TD95_004007</name>
</gene>
<keyword evidence="6" id="KW-1185">Reference proteome</keyword>
<evidence type="ECO:0000256" key="1">
    <source>
        <dbReference type="ARBA" id="ARBA00006484"/>
    </source>
</evidence>
<dbReference type="AlphaFoldDB" id="A0A0F4ZAZ9"/>
<dbReference type="Proteomes" id="UP000033483">
    <property type="component" value="Unassembled WGS sequence"/>
</dbReference>
<dbReference type="Gene3D" id="3.40.50.720">
    <property type="entry name" value="NAD(P)-binding Rossmann-like Domain"/>
    <property type="match status" value="1"/>
</dbReference>
<name>A0A0F4ZAZ9_9PEZI</name>
<dbReference type="OrthoDB" id="5325318at2759"/>
<sequence>MASRIVPTNLARLAIRTARPSVQTFAAPAGARAFSAGKTYGLKATGVKQETIREKEVPVSVYAPNSKGNTAPSSDHFTIPVKATGAPTGTPTPPVEDESVTPLSQEQYDALPKTMKSMSLMGKVVIVTGGARGLGNSMARACAEAGARAIILFDANQELGDQAAEELHNKTSLPVTFFKVDVRDGAAINAAVDAVVEKFGAPDVLVNSAGIADSNIKAETYDPAMFRRLIDINLNGSFLMSQSVGRAMMAAGKPGSIVLVASMSGTVVNYPQEQCCYNASKAGVVQLGKSLAAEWAKHNIRVNCISPGYMDTALNRVPALDAQKKIWKSLTPQARLGAVDDLNGLCVFLASDSSSFMTGSNVLIDGGYTCY</sequence>
<reference evidence="5 6" key="1">
    <citation type="submission" date="2015-03" db="EMBL/GenBank/DDBJ databases">
        <authorList>
            <person name="Radwan O."/>
            <person name="Al-Naeli F.A."/>
            <person name="Rendon G.A."/>
            <person name="Fields C."/>
        </authorList>
    </citation>
    <scope>NUCLEOTIDE SEQUENCE [LARGE SCALE GENOMIC DNA]</scope>
    <source>
        <strain evidence="5">CR-DP1</strain>
    </source>
</reference>
<evidence type="ECO:0000256" key="4">
    <source>
        <dbReference type="SAM" id="MobiDB-lite"/>
    </source>
</evidence>
<evidence type="ECO:0000313" key="6">
    <source>
        <dbReference type="Proteomes" id="UP000033483"/>
    </source>
</evidence>
<dbReference type="PRINTS" id="PR00080">
    <property type="entry name" value="SDRFAMILY"/>
</dbReference>
<dbReference type="EMBL" id="LAEV01001792">
    <property type="protein sequence ID" value="KKA27311.1"/>
    <property type="molecule type" value="Genomic_DNA"/>
</dbReference>
<dbReference type="Pfam" id="PF13561">
    <property type="entry name" value="adh_short_C2"/>
    <property type="match status" value="1"/>
</dbReference>
<evidence type="ECO:0000256" key="2">
    <source>
        <dbReference type="ARBA" id="ARBA00022857"/>
    </source>
</evidence>
<dbReference type="PRINTS" id="PR00081">
    <property type="entry name" value="GDHRDH"/>
</dbReference>
<keyword evidence="3" id="KW-0560">Oxidoreductase</keyword>
<dbReference type="PROSITE" id="PS00061">
    <property type="entry name" value="ADH_SHORT"/>
    <property type="match status" value="1"/>
</dbReference>
<dbReference type="PANTHER" id="PTHR42760">
    <property type="entry name" value="SHORT-CHAIN DEHYDROGENASES/REDUCTASES FAMILY MEMBER"/>
    <property type="match status" value="1"/>
</dbReference>
<keyword evidence="2" id="KW-0521">NADP</keyword>
<comment type="similarity">
    <text evidence="1">Belongs to the short-chain dehydrogenases/reductases (SDR) family.</text>
</comment>
<dbReference type="SUPFAM" id="SSF51735">
    <property type="entry name" value="NAD(P)-binding Rossmann-fold domains"/>
    <property type="match status" value="1"/>
</dbReference>
<proteinExistence type="inferred from homology"/>
<dbReference type="InterPro" id="IPR002347">
    <property type="entry name" value="SDR_fam"/>
</dbReference>
<feature type="region of interest" description="Disordered" evidence="4">
    <location>
        <begin position="83"/>
        <end position="102"/>
    </location>
</feature>
<dbReference type="InterPro" id="IPR036291">
    <property type="entry name" value="NAD(P)-bd_dom_sf"/>
</dbReference>
<accession>A0A0F4ZAZ9</accession>
<dbReference type="GO" id="GO:0019594">
    <property type="term" value="P:mannitol metabolic process"/>
    <property type="evidence" value="ECO:0007669"/>
    <property type="project" value="UniProtKB-ARBA"/>
</dbReference>
<comment type="caution">
    <text evidence="5">The sequence shown here is derived from an EMBL/GenBank/DDBJ whole genome shotgun (WGS) entry which is preliminary data.</text>
</comment>
<evidence type="ECO:0000313" key="5">
    <source>
        <dbReference type="EMBL" id="KKA27311.1"/>
    </source>
</evidence>
<evidence type="ECO:0000256" key="3">
    <source>
        <dbReference type="ARBA" id="ARBA00023002"/>
    </source>
</evidence>
<dbReference type="PANTHER" id="PTHR42760:SF103">
    <property type="entry name" value="SHORT-CHAIN DEHYDROGENASE_REDUCTASE SDR"/>
    <property type="match status" value="1"/>
</dbReference>
<dbReference type="GO" id="GO:0050085">
    <property type="term" value="F:mannitol 2-dehydrogenase (NADP+) activity"/>
    <property type="evidence" value="ECO:0007669"/>
    <property type="project" value="UniProtKB-ARBA"/>
</dbReference>
<protein>
    <submittedName>
        <fullName evidence="5">Uncharacterized protein</fullName>
    </submittedName>
</protein>
<dbReference type="FunFam" id="3.40.50.720:FF:000090">
    <property type="entry name" value="NADP-dependent mannitol dehydrogenase"/>
    <property type="match status" value="1"/>
</dbReference>